<reference evidence="1" key="1">
    <citation type="journal article" date="2020" name="Stud. Mycol.">
        <title>101 Dothideomycetes genomes: a test case for predicting lifestyles and emergence of pathogens.</title>
        <authorList>
            <person name="Haridas S."/>
            <person name="Albert R."/>
            <person name="Binder M."/>
            <person name="Bloem J."/>
            <person name="Labutti K."/>
            <person name="Salamov A."/>
            <person name="Andreopoulos B."/>
            <person name="Baker S."/>
            <person name="Barry K."/>
            <person name="Bills G."/>
            <person name="Bluhm B."/>
            <person name="Cannon C."/>
            <person name="Castanera R."/>
            <person name="Culley D."/>
            <person name="Daum C."/>
            <person name="Ezra D."/>
            <person name="Gonzalez J."/>
            <person name="Henrissat B."/>
            <person name="Kuo A."/>
            <person name="Liang C."/>
            <person name="Lipzen A."/>
            <person name="Lutzoni F."/>
            <person name="Magnuson J."/>
            <person name="Mondo S."/>
            <person name="Nolan M."/>
            <person name="Ohm R."/>
            <person name="Pangilinan J."/>
            <person name="Park H.-J."/>
            <person name="Ramirez L."/>
            <person name="Alfaro M."/>
            <person name="Sun H."/>
            <person name="Tritt A."/>
            <person name="Yoshinaga Y."/>
            <person name="Zwiers L.-H."/>
            <person name="Turgeon B."/>
            <person name="Goodwin S."/>
            <person name="Spatafora J."/>
            <person name="Crous P."/>
            <person name="Grigoriev I."/>
        </authorList>
    </citation>
    <scope>NUCLEOTIDE SEQUENCE</scope>
    <source>
        <strain evidence="1">CBS 627.86</strain>
    </source>
</reference>
<name>A0A6A5Z1B0_9PLEO</name>
<evidence type="ECO:0000313" key="1">
    <source>
        <dbReference type="EMBL" id="KAF2112856.1"/>
    </source>
</evidence>
<dbReference type="Proteomes" id="UP000799770">
    <property type="component" value="Unassembled WGS sequence"/>
</dbReference>
<evidence type="ECO:0008006" key="3">
    <source>
        <dbReference type="Google" id="ProtNLM"/>
    </source>
</evidence>
<keyword evidence="2" id="KW-1185">Reference proteome</keyword>
<dbReference type="EMBL" id="ML977329">
    <property type="protein sequence ID" value="KAF2112856.1"/>
    <property type="molecule type" value="Genomic_DNA"/>
</dbReference>
<protein>
    <recommendedName>
        <fullName evidence="3">P-loop containing nucleoside triphosphate hydrolase protein</fullName>
    </recommendedName>
</protein>
<accession>A0A6A5Z1B0</accession>
<dbReference type="InterPro" id="IPR027417">
    <property type="entry name" value="P-loop_NTPase"/>
</dbReference>
<dbReference type="Gene3D" id="3.40.50.300">
    <property type="entry name" value="P-loop containing nucleotide triphosphate hydrolases"/>
    <property type="match status" value="1"/>
</dbReference>
<dbReference type="SUPFAM" id="SSF52540">
    <property type="entry name" value="P-loop containing nucleoside triphosphate hydrolases"/>
    <property type="match status" value="1"/>
</dbReference>
<dbReference type="AlphaFoldDB" id="A0A6A5Z1B0"/>
<organism evidence="1 2">
    <name type="scientific">Lophiotrema nucula</name>
    <dbReference type="NCBI Taxonomy" id="690887"/>
    <lineage>
        <taxon>Eukaryota</taxon>
        <taxon>Fungi</taxon>
        <taxon>Dikarya</taxon>
        <taxon>Ascomycota</taxon>
        <taxon>Pezizomycotina</taxon>
        <taxon>Dothideomycetes</taxon>
        <taxon>Pleosporomycetidae</taxon>
        <taxon>Pleosporales</taxon>
        <taxon>Lophiotremataceae</taxon>
        <taxon>Lophiotrema</taxon>
    </lineage>
</organism>
<gene>
    <name evidence="1" type="ORF">BDV96DRAFT_648493</name>
</gene>
<evidence type="ECO:0000313" key="2">
    <source>
        <dbReference type="Proteomes" id="UP000799770"/>
    </source>
</evidence>
<sequence>MATDSFPLPNRVLEPGVNVTIAQGGPSTGKTTLAVAIADTKASEGKKVLLCAPTQDGLEELVHEFEERAGCDPDVWVLFDGEQIADSDDIRTFSYELRQRIAQWADDPDNEASQFAKDYLNAMQQGDQDPARTPRLKVLHSILATKLLSCLTYVLCAMPSPAIDPLLVKAFKFDILIIDNAHTGQLDDFAKIARAHKGKFDEVLLLGTSEATEGGTAPNAGFVAMSDHFLQMSEGDERYKVWDLKTVYAK</sequence>
<proteinExistence type="predicted"/>